<keyword evidence="1" id="KW-0812">Transmembrane</keyword>
<evidence type="ECO:0000313" key="2">
    <source>
        <dbReference type="Proteomes" id="UP000036681"/>
    </source>
</evidence>
<evidence type="ECO:0000256" key="1">
    <source>
        <dbReference type="SAM" id="Phobius"/>
    </source>
</evidence>
<dbReference type="Proteomes" id="UP000036681">
    <property type="component" value="Unplaced"/>
</dbReference>
<dbReference type="PANTHER" id="PTHR45757:SF11">
    <property type="entry name" value="MAJOR FACILITATOR SUPERFAMILY (MFS) PROFILE DOMAIN-CONTAINING PROTEIN"/>
    <property type="match status" value="1"/>
</dbReference>
<dbReference type="InterPro" id="IPR011701">
    <property type="entry name" value="MFS"/>
</dbReference>
<dbReference type="PANTHER" id="PTHR45757">
    <property type="entry name" value="PROTEIN CBG23364-RELATED"/>
    <property type="match status" value="1"/>
</dbReference>
<feature type="transmembrane region" description="Helical" evidence="1">
    <location>
        <begin position="157"/>
        <end position="177"/>
    </location>
</feature>
<feature type="transmembrane region" description="Helical" evidence="1">
    <location>
        <begin position="55"/>
        <end position="75"/>
    </location>
</feature>
<feature type="transmembrane region" description="Helical" evidence="1">
    <location>
        <begin position="112"/>
        <end position="137"/>
    </location>
</feature>
<keyword evidence="1" id="KW-0472">Membrane</keyword>
<sequence>MAAAYPVVGSITSQWSSLKHSGMFISLISCHLQLGPMFTMPVSGALCVSSLGWPAAYYLHGILTLASFIGFYLFFRDSPRLHRNVSTKELSKIELGKTVMCEKRFPPVPYRAIVSTLSVWGVWIASIGGAFGFQIFFQFGPFYLNKVQHFEVENTGFATALPHLLSCVVKICSGPFSDRASCVSETARIKLFTVISQGVMAACFVFLALVPPELSFLGQVAYTAAIAFSGMNSVGVFKSAHLVARQHAHFVMAILGVINCFVIIFLPIFVSIFAPHNDYSEWYACFVRSL</sequence>
<name>A0A9J2PAQ1_ASCLU</name>
<dbReference type="WBParaSite" id="ALUE_0000696701-mRNA-1">
    <property type="protein sequence ID" value="ALUE_0000696701-mRNA-1"/>
    <property type="gene ID" value="ALUE_0000696701"/>
</dbReference>
<accession>A0A9J2PAQ1</accession>
<proteinExistence type="predicted"/>
<dbReference type="Gene3D" id="1.20.1250.20">
    <property type="entry name" value="MFS general substrate transporter like domains"/>
    <property type="match status" value="2"/>
</dbReference>
<dbReference type="AlphaFoldDB" id="A0A9J2PAQ1"/>
<evidence type="ECO:0000313" key="3">
    <source>
        <dbReference type="WBParaSite" id="ALUE_0000696701-mRNA-1"/>
    </source>
</evidence>
<organism evidence="2 3">
    <name type="scientific">Ascaris lumbricoides</name>
    <name type="common">Giant roundworm</name>
    <dbReference type="NCBI Taxonomy" id="6252"/>
    <lineage>
        <taxon>Eukaryota</taxon>
        <taxon>Metazoa</taxon>
        <taxon>Ecdysozoa</taxon>
        <taxon>Nematoda</taxon>
        <taxon>Chromadorea</taxon>
        <taxon>Rhabditida</taxon>
        <taxon>Spirurina</taxon>
        <taxon>Ascaridomorpha</taxon>
        <taxon>Ascaridoidea</taxon>
        <taxon>Ascarididae</taxon>
        <taxon>Ascaris</taxon>
    </lineage>
</organism>
<dbReference type="GO" id="GO:0016020">
    <property type="term" value="C:membrane"/>
    <property type="evidence" value="ECO:0007669"/>
    <property type="project" value="TreeGrafter"/>
</dbReference>
<dbReference type="Pfam" id="PF07690">
    <property type="entry name" value="MFS_1"/>
    <property type="match status" value="1"/>
</dbReference>
<keyword evidence="1" id="KW-1133">Transmembrane helix</keyword>
<feature type="transmembrane region" description="Helical" evidence="1">
    <location>
        <begin position="249"/>
        <end position="274"/>
    </location>
</feature>
<dbReference type="GO" id="GO:0022857">
    <property type="term" value="F:transmembrane transporter activity"/>
    <property type="evidence" value="ECO:0007669"/>
    <property type="project" value="InterPro"/>
</dbReference>
<feature type="transmembrane region" description="Helical" evidence="1">
    <location>
        <begin position="216"/>
        <end position="237"/>
    </location>
</feature>
<feature type="transmembrane region" description="Helical" evidence="1">
    <location>
        <begin position="23"/>
        <end position="43"/>
    </location>
</feature>
<feature type="transmembrane region" description="Helical" evidence="1">
    <location>
        <begin position="189"/>
        <end position="210"/>
    </location>
</feature>
<dbReference type="SUPFAM" id="SSF103473">
    <property type="entry name" value="MFS general substrate transporter"/>
    <property type="match status" value="1"/>
</dbReference>
<keyword evidence="2" id="KW-1185">Reference proteome</keyword>
<protein>
    <submittedName>
        <fullName evidence="3">Major facilitator superfamily (MFS) profile domain-containing protein</fullName>
    </submittedName>
</protein>
<reference evidence="3" key="1">
    <citation type="submission" date="2023-03" db="UniProtKB">
        <authorList>
            <consortium name="WormBaseParasite"/>
        </authorList>
    </citation>
    <scope>IDENTIFICATION</scope>
</reference>
<dbReference type="InterPro" id="IPR036259">
    <property type="entry name" value="MFS_trans_sf"/>
</dbReference>